<dbReference type="Pfam" id="PF26157">
    <property type="entry name" value="SGL_GH162"/>
    <property type="match status" value="1"/>
</dbReference>
<evidence type="ECO:0000313" key="4">
    <source>
        <dbReference type="Proteomes" id="UP000184330"/>
    </source>
</evidence>
<dbReference type="AlphaFoldDB" id="A0A1L7X6B1"/>
<dbReference type="Proteomes" id="UP000184330">
    <property type="component" value="Unassembled WGS sequence"/>
</dbReference>
<name>A0A1L7X6B1_9HELO</name>
<evidence type="ECO:0000313" key="3">
    <source>
        <dbReference type="EMBL" id="CZR60560.1"/>
    </source>
</evidence>
<feature type="chain" id="PRO_5012882834" description="Endo-beta-1,2-glucanase SGL domain-containing protein" evidence="1">
    <location>
        <begin position="23"/>
        <end position="274"/>
    </location>
</feature>
<reference evidence="3 4" key="1">
    <citation type="submission" date="2016-03" db="EMBL/GenBank/DDBJ databases">
        <authorList>
            <person name="Ploux O."/>
        </authorList>
    </citation>
    <scope>NUCLEOTIDE SEQUENCE [LARGE SCALE GENOMIC DNA]</scope>
    <source>
        <strain evidence="3 4">UAMH 11012</strain>
    </source>
</reference>
<evidence type="ECO:0000256" key="1">
    <source>
        <dbReference type="SAM" id="SignalP"/>
    </source>
</evidence>
<gene>
    <name evidence="3" type="ORF">PAC_10456</name>
</gene>
<evidence type="ECO:0000259" key="2">
    <source>
        <dbReference type="Pfam" id="PF26157"/>
    </source>
</evidence>
<organism evidence="3 4">
    <name type="scientific">Phialocephala subalpina</name>
    <dbReference type="NCBI Taxonomy" id="576137"/>
    <lineage>
        <taxon>Eukaryota</taxon>
        <taxon>Fungi</taxon>
        <taxon>Dikarya</taxon>
        <taxon>Ascomycota</taxon>
        <taxon>Pezizomycotina</taxon>
        <taxon>Leotiomycetes</taxon>
        <taxon>Helotiales</taxon>
        <taxon>Mollisiaceae</taxon>
        <taxon>Phialocephala</taxon>
        <taxon>Phialocephala fortinii species complex</taxon>
    </lineage>
</organism>
<feature type="domain" description="Endo-beta-1,2-glucanase SGL" evidence="2">
    <location>
        <begin position="78"/>
        <end position="166"/>
    </location>
</feature>
<keyword evidence="4" id="KW-1185">Reference proteome</keyword>
<keyword evidence="1" id="KW-0732">Signal</keyword>
<dbReference type="EMBL" id="FJOG01000016">
    <property type="protein sequence ID" value="CZR60560.1"/>
    <property type="molecule type" value="Genomic_DNA"/>
</dbReference>
<dbReference type="InterPro" id="IPR058773">
    <property type="entry name" value="SGL_GH162"/>
</dbReference>
<dbReference type="OrthoDB" id="9981847at2759"/>
<proteinExistence type="predicted"/>
<sequence>MFVLVLTVQLLVALSAVSGIASSPTQRRTNSLPPKCRFSPTYTQTEILHDPSPFMSDLLYWEGYFHANNISYNSNNGMSYDGTLLDETTGLATSKHPFSAASKEALQIMLYAHALAGSKKAARFLSRGEPGKAKEVAYEIMKLKLKTYLKFNETYPGFGGFLPCTSSGALALMAGSFIEEFNASSIRLETSESREINLYAVTPRRHDVPPLRYCTDFTSYSTSSASSQRLYKLLGVTYEYYNYEYYNYEYRYNFTYGTFIVDSTPIVTTSAYYY</sequence>
<protein>
    <recommendedName>
        <fullName evidence="2">Endo-beta-1,2-glucanase SGL domain-containing protein</fullName>
    </recommendedName>
</protein>
<accession>A0A1L7X6B1</accession>
<feature type="signal peptide" evidence="1">
    <location>
        <begin position="1"/>
        <end position="22"/>
    </location>
</feature>